<feature type="chain" id="PRO_5017445194" evidence="1">
    <location>
        <begin position="22"/>
        <end position="69"/>
    </location>
</feature>
<feature type="non-terminal residue" evidence="2">
    <location>
        <position position="69"/>
    </location>
</feature>
<evidence type="ECO:0000256" key="1">
    <source>
        <dbReference type="SAM" id="SignalP"/>
    </source>
</evidence>
<accession>A0A392UP47</accession>
<feature type="signal peptide" evidence="1">
    <location>
        <begin position="1"/>
        <end position="21"/>
    </location>
</feature>
<name>A0A392UP47_9FABA</name>
<dbReference type="EMBL" id="LXQA010855865">
    <property type="protein sequence ID" value="MCI74216.1"/>
    <property type="molecule type" value="Genomic_DNA"/>
</dbReference>
<dbReference type="AlphaFoldDB" id="A0A392UP47"/>
<protein>
    <submittedName>
        <fullName evidence="2">Uncharacterized protein</fullName>
    </submittedName>
</protein>
<dbReference type="Proteomes" id="UP000265520">
    <property type="component" value="Unassembled WGS sequence"/>
</dbReference>
<keyword evidence="3" id="KW-1185">Reference proteome</keyword>
<evidence type="ECO:0000313" key="3">
    <source>
        <dbReference type="Proteomes" id="UP000265520"/>
    </source>
</evidence>
<evidence type="ECO:0000313" key="2">
    <source>
        <dbReference type="EMBL" id="MCI74216.1"/>
    </source>
</evidence>
<organism evidence="2 3">
    <name type="scientific">Trifolium medium</name>
    <dbReference type="NCBI Taxonomy" id="97028"/>
    <lineage>
        <taxon>Eukaryota</taxon>
        <taxon>Viridiplantae</taxon>
        <taxon>Streptophyta</taxon>
        <taxon>Embryophyta</taxon>
        <taxon>Tracheophyta</taxon>
        <taxon>Spermatophyta</taxon>
        <taxon>Magnoliopsida</taxon>
        <taxon>eudicotyledons</taxon>
        <taxon>Gunneridae</taxon>
        <taxon>Pentapetalae</taxon>
        <taxon>rosids</taxon>
        <taxon>fabids</taxon>
        <taxon>Fabales</taxon>
        <taxon>Fabaceae</taxon>
        <taxon>Papilionoideae</taxon>
        <taxon>50 kb inversion clade</taxon>
        <taxon>NPAAA clade</taxon>
        <taxon>Hologalegina</taxon>
        <taxon>IRL clade</taxon>
        <taxon>Trifolieae</taxon>
        <taxon>Trifolium</taxon>
    </lineage>
</organism>
<sequence>AQPAFPTVLVVVVSFSASATQQVFFGTDLEVLSGWCCLHSGEIRWCGGGGGGEALVVCVVAGFVRGSGS</sequence>
<feature type="non-terminal residue" evidence="2">
    <location>
        <position position="1"/>
    </location>
</feature>
<proteinExistence type="predicted"/>
<reference evidence="2 3" key="1">
    <citation type="journal article" date="2018" name="Front. Plant Sci.">
        <title>Red Clover (Trifolium pratense) and Zigzag Clover (T. medium) - A Picture of Genomic Similarities and Differences.</title>
        <authorList>
            <person name="Dluhosova J."/>
            <person name="Istvanek J."/>
            <person name="Nedelnik J."/>
            <person name="Repkova J."/>
        </authorList>
    </citation>
    <scope>NUCLEOTIDE SEQUENCE [LARGE SCALE GENOMIC DNA]</scope>
    <source>
        <strain evidence="3">cv. 10/8</strain>
        <tissue evidence="2">Leaf</tissue>
    </source>
</reference>
<comment type="caution">
    <text evidence="2">The sequence shown here is derived from an EMBL/GenBank/DDBJ whole genome shotgun (WGS) entry which is preliminary data.</text>
</comment>
<keyword evidence="1" id="KW-0732">Signal</keyword>